<dbReference type="InterPro" id="IPR036567">
    <property type="entry name" value="RHF-like"/>
</dbReference>
<keyword evidence="3" id="KW-1185">Reference proteome</keyword>
<evidence type="ECO:0000313" key="2">
    <source>
        <dbReference type="EMBL" id="NYE80931.1"/>
    </source>
</evidence>
<evidence type="ECO:0000256" key="1">
    <source>
        <dbReference type="SAM" id="MobiDB-lite"/>
    </source>
</evidence>
<gene>
    <name evidence="2" type="ORF">FHW18_000202</name>
</gene>
<feature type="region of interest" description="Disordered" evidence="1">
    <location>
        <begin position="83"/>
        <end position="129"/>
    </location>
</feature>
<dbReference type="Pfam" id="PF02482">
    <property type="entry name" value="Ribosomal_S30AE"/>
    <property type="match status" value="1"/>
</dbReference>
<organism evidence="2 3">
    <name type="scientific">Pigmentiphaga litoralis</name>
    <dbReference type="NCBI Taxonomy" id="516702"/>
    <lineage>
        <taxon>Bacteria</taxon>
        <taxon>Pseudomonadati</taxon>
        <taxon>Pseudomonadota</taxon>
        <taxon>Betaproteobacteria</taxon>
        <taxon>Burkholderiales</taxon>
        <taxon>Alcaligenaceae</taxon>
        <taxon>Pigmentiphaga</taxon>
    </lineage>
</organism>
<sequence length="129" mass="14081">MEIHINTGNGMENRVKLEQWADSEIRRNLGRFTDDVRRVEVHLSDENSQKGGADDKRCMIEAHVIGQKAVAVSHNAPTLEQALSGAENKARRALDSALGKVRDHRDHTSIRTDAEGTGVPGAGDNDGDD</sequence>
<dbReference type="EMBL" id="JACBYR010000001">
    <property type="protein sequence ID" value="NYE80931.1"/>
    <property type="molecule type" value="Genomic_DNA"/>
</dbReference>
<protein>
    <submittedName>
        <fullName evidence="2">Ribosome-associated translation inhibitor RaiA</fullName>
    </submittedName>
</protein>
<name>A0A7Y9IQA7_9BURK</name>
<feature type="compositionally biased region" description="Basic and acidic residues" evidence="1">
    <location>
        <begin position="88"/>
        <end position="114"/>
    </location>
</feature>
<reference evidence="2 3" key="1">
    <citation type="submission" date="2020-07" db="EMBL/GenBank/DDBJ databases">
        <title>Genomic Encyclopedia of Type Strains, Phase IV (KMG-V): Genome sequencing to study the core and pangenomes of soil and plant-associated prokaryotes.</title>
        <authorList>
            <person name="Whitman W."/>
        </authorList>
    </citation>
    <scope>NUCLEOTIDE SEQUENCE [LARGE SCALE GENOMIC DNA]</scope>
    <source>
        <strain evidence="2 3">SAS40</strain>
    </source>
</reference>
<proteinExistence type="predicted"/>
<dbReference type="AlphaFoldDB" id="A0A7Y9IQA7"/>
<dbReference type="Proteomes" id="UP000542125">
    <property type="component" value="Unassembled WGS sequence"/>
</dbReference>
<dbReference type="RefSeq" id="WP_179582480.1">
    <property type="nucleotide sequence ID" value="NZ_JACBYR010000001.1"/>
</dbReference>
<evidence type="ECO:0000313" key="3">
    <source>
        <dbReference type="Proteomes" id="UP000542125"/>
    </source>
</evidence>
<comment type="caution">
    <text evidence="2">The sequence shown here is derived from an EMBL/GenBank/DDBJ whole genome shotgun (WGS) entry which is preliminary data.</text>
</comment>
<dbReference type="Gene3D" id="3.30.160.100">
    <property type="entry name" value="Ribosome hibernation promotion factor-like"/>
    <property type="match status" value="1"/>
</dbReference>
<dbReference type="SUPFAM" id="SSF69754">
    <property type="entry name" value="Ribosome binding protein Y (YfiA homologue)"/>
    <property type="match status" value="1"/>
</dbReference>
<accession>A0A7Y9IQA7</accession>
<dbReference type="InterPro" id="IPR003489">
    <property type="entry name" value="RHF/RaiA"/>
</dbReference>